<dbReference type="PANTHER" id="PTHR37984">
    <property type="entry name" value="PROTEIN CBG26694"/>
    <property type="match status" value="1"/>
</dbReference>
<gene>
    <name evidence="2" type="ORF">LIER_44087</name>
</gene>
<feature type="domain" description="Integrase catalytic" evidence="1">
    <location>
        <begin position="5"/>
        <end position="98"/>
    </location>
</feature>
<dbReference type="GO" id="GO:0015074">
    <property type="term" value="P:DNA integration"/>
    <property type="evidence" value="ECO:0007669"/>
    <property type="project" value="InterPro"/>
</dbReference>
<dbReference type="Proteomes" id="UP001454036">
    <property type="component" value="Unassembled WGS sequence"/>
</dbReference>
<keyword evidence="3" id="KW-1185">Reference proteome</keyword>
<sequence length="135" mass="15617">MLPVVRSIPLAMRGIDLVGQFLKPPLKYEDVVVDVDYFSNWVEVAPLRNTTADAIEEFLWKNIITRYIIPKNLVSDNEPQFDARITKLGIEHRFAPVCYPQYCWKSMRIDSIYYARCDNCVSIHLPVGLNAIIRT</sequence>
<dbReference type="PROSITE" id="PS50994">
    <property type="entry name" value="INTEGRASE"/>
    <property type="match status" value="1"/>
</dbReference>
<evidence type="ECO:0000259" key="1">
    <source>
        <dbReference type="PROSITE" id="PS50994"/>
    </source>
</evidence>
<evidence type="ECO:0000313" key="2">
    <source>
        <dbReference type="EMBL" id="GAA0148592.1"/>
    </source>
</evidence>
<dbReference type="EMBL" id="BAABME010047193">
    <property type="protein sequence ID" value="GAA0148592.1"/>
    <property type="molecule type" value="Genomic_DNA"/>
</dbReference>
<reference evidence="2 3" key="1">
    <citation type="submission" date="2024-01" db="EMBL/GenBank/DDBJ databases">
        <title>The complete chloroplast genome sequence of Lithospermum erythrorhizon: insights into the phylogenetic relationship among Boraginaceae species and the maternal lineages of purple gromwells.</title>
        <authorList>
            <person name="Okada T."/>
            <person name="Watanabe K."/>
        </authorList>
    </citation>
    <scope>NUCLEOTIDE SEQUENCE [LARGE SCALE GENOMIC DNA]</scope>
</reference>
<evidence type="ECO:0000313" key="3">
    <source>
        <dbReference type="Proteomes" id="UP001454036"/>
    </source>
</evidence>
<dbReference type="PANTHER" id="PTHR37984:SF5">
    <property type="entry name" value="PROTEIN NYNRIN-LIKE"/>
    <property type="match status" value="1"/>
</dbReference>
<dbReference type="InterPro" id="IPR036397">
    <property type="entry name" value="RNaseH_sf"/>
</dbReference>
<dbReference type="GO" id="GO:0003676">
    <property type="term" value="F:nucleic acid binding"/>
    <property type="evidence" value="ECO:0007669"/>
    <property type="project" value="InterPro"/>
</dbReference>
<organism evidence="2 3">
    <name type="scientific">Lithospermum erythrorhizon</name>
    <name type="common">Purple gromwell</name>
    <name type="synonym">Lithospermum officinale var. erythrorhizon</name>
    <dbReference type="NCBI Taxonomy" id="34254"/>
    <lineage>
        <taxon>Eukaryota</taxon>
        <taxon>Viridiplantae</taxon>
        <taxon>Streptophyta</taxon>
        <taxon>Embryophyta</taxon>
        <taxon>Tracheophyta</taxon>
        <taxon>Spermatophyta</taxon>
        <taxon>Magnoliopsida</taxon>
        <taxon>eudicotyledons</taxon>
        <taxon>Gunneridae</taxon>
        <taxon>Pentapetalae</taxon>
        <taxon>asterids</taxon>
        <taxon>lamiids</taxon>
        <taxon>Boraginales</taxon>
        <taxon>Boraginaceae</taxon>
        <taxon>Boraginoideae</taxon>
        <taxon>Lithospermeae</taxon>
        <taxon>Lithospermum</taxon>
    </lineage>
</organism>
<dbReference type="InterPro" id="IPR050951">
    <property type="entry name" value="Retrovirus_Pol_polyprotein"/>
</dbReference>
<accession>A0AAV3PC15</accession>
<dbReference type="AlphaFoldDB" id="A0AAV3PC15"/>
<protein>
    <recommendedName>
        <fullName evidence="1">Integrase catalytic domain-containing protein</fullName>
    </recommendedName>
</protein>
<dbReference type="InterPro" id="IPR012337">
    <property type="entry name" value="RNaseH-like_sf"/>
</dbReference>
<dbReference type="SUPFAM" id="SSF53098">
    <property type="entry name" value="Ribonuclease H-like"/>
    <property type="match status" value="1"/>
</dbReference>
<name>A0AAV3PC15_LITER</name>
<dbReference type="Gene3D" id="3.30.420.10">
    <property type="entry name" value="Ribonuclease H-like superfamily/Ribonuclease H"/>
    <property type="match status" value="1"/>
</dbReference>
<dbReference type="InterPro" id="IPR001584">
    <property type="entry name" value="Integrase_cat-core"/>
</dbReference>
<proteinExistence type="predicted"/>
<comment type="caution">
    <text evidence="2">The sequence shown here is derived from an EMBL/GenBank/DDBJ whole genome shotgun (WGS) entry which is preliminary data.</text>
</comment>